<keyword evidence="5" id="KW-0067">ATP-binding</keyword>
<dbReference type="PANTHER" id="PTHR24345:SF91">
    <property type="entry name" value="SERINE_THREONINE-PROTEIN KINASE PLK4"/>
    <property type="match status" value="1"/>
</dbReference>
<dbReference type="InterPro" id="IPR000719">
    <property type="entry name" value="Prot_kinase_dom"/>
</dbReference>
<evidence type="ECO:0000313" key="8">
    <source>
        <dbReference type="EMBL" id="KAL2784717.1"/>
    </source>
</evidence>
<feature type="domain" description="Protein kinase" evidence="7">
    <location>
        <begin position="130"/>
        <end position="407"/>
    </location>
</feature>
<evidence type="ECO:0000256" key="3">
    <source>
        <dbReference type="ARBA" id="ARBA00022741"/>
    </source>
</evidence>
<dbReference type="SUPFAM" id="SSF56112">
    <property type="entry name" value="Protein kinase-like (PK-like)"/>
    <property type="match status" value="1"/>
</dbReference>
<protein>
    <submittedName>
        <fullName evidence="8">Kinase-like domain-containing protein</fullName>
    </submittedName>
</protein>
<feature type="compositionally biased region" description="Pro residues" evidence="6">
    <location>
        <begin position="23"/>
        <end position="32"/>
    </location>
</feature>
<keyword evidence="3" id="KW-0547">Nucleotide-binding</keyword>
<feature type="region of interest" description="Disordered" evidence="6">
    <location>
        <begin position="1"/>
        <end position="73"/>
    </location>
</feature>
<organism evidence="8 9">
    <name type="scientific">Aspergillus keveii</name>
    <dbReference type="NCBI Taxonomy" id="714993"/>
    <lineage>
        <taxon>Eukaryota</taxon>
        <taxon>Fungi</taxon>
        <taxon>Dikarya</taxon>
        <taxon>Ascomycota</taxon>
        <taxon>Pezizomycotina</taxon>
        <taxon>Eurotiomycetes</taxon>
        <taxon>Eurotiomycetidae</taxon>
        <taxon>Eurotiales</taxon>
        <taxon>Aspergillaceae</taxon>
        <taxon>Aspergillus</taxon>
        <taxon>Aspergillus subgen. Nidulantes</taxon>
    </lineage>
</organism>
<evidence type="ECO:0000256" key="6">
    <source>
        <dbReference type="SAM" id="MobiDB-lite"/>
    </source>
</evidence>
<dbReference type="Gene3D" id="1.10.510.10">
    <property type="entry name" value="Transferase(Phosphotransferase) domain 1"/>
    <property type="match status" value="1"/>
</dbReference>
<evidence type="ECO:0000313" key="9">
    <source>
        <dbReference type="Proteomes" id="UP001610563"/>
    </source>
</evidence>
<sequence length="420" mass="46277">MPIFTNPFQDRSVKQMDSASLKPPLPHEPIPPALSRVGRGASSDASRRPSVATVSSINSNPDTQHNHLNVPRRPSAWGRMSDYVVRRSSTPHITAPPLHEWDRWVAQTKRTSSDQLIDESRMSALTRKYGELCEVSGLGADSIILVSHKYQYCPPLDNYYALKVLRRAPDQSPSDHQKRVTAEFALASTLTHKHIVSTYELLPLGPSNNPDLSVISMEYCAGGDLHSIIAGSATHKLPVEQADCLFKQLLRGITYLHGKDVAHRALAPENLLLTNRGCLKIADFGQATCFRVPGEEPIVLSKGKCGISPPYISPEQYTDAEFDPRAVDVWAAAVIYVAMRTGRNLWQEANEGEAGFAEFIKERRDGKRNAVIDEISTDLSRDILYSMLSINSADRPAAAQVLSSPWVEAVDCCIPAATVE</sequence>
<keyword evidence="2" id="KW-0808">Transferase</keyword>
<evidence type="ECO:0000256" key="5">
    <source>
        <dbReference type="ARBA" id="ARBA00022840"/>
    </source>
</evidence>
<keyword evidence="9" id="KW-1185">Reference proteome</keyword>
<reference evidence="8 9" key="1">
    <citation type="submission" date="2024-07" db="EMBL/GenBank/DDBJ databases">
        <title>Section-level genome sequencing and comparative genomics of Aspergillus sections Usti and Cavernicolus.</title>
        <authorList>
            <consortium name="Lawrence Berkeley National Laboratory"/>
            <person name="Nybo J.L."/>
            <person name="Vesth T.C."/>
            <person name="Theobald S."/>
            <person name="Frisvad J.C."/>
            <person name="Larsen T.O."/>
            <person name="Kjaerboelling I."/>
            <person name="Rothschild-Mancinelli K."/>
            <person name="Lyhne E.K."/>
            <person name="Kogle M.E."/>
            <person name="Barry K."/>
            <person name="Clum A."/>
            <person name="Na H."/>
            <person name="Ledsgaard L."/>
            <person name="Lin J."/>
            <person name="Lipzen A."/>
            <person name="Kuo A."/>
            <person name="Riley R."/>
            <person name="Mondo S."/>
            <person name="Labutti K."/>
            <person name="Haridas S."/>
            <person name="Pangalinan J."/>
            <person name="Salamov A.A."/>
            <person name="Simmons B.A."/>
            <person name="Magnuson J.K."/>
            <person name="Chen J."/>
            <person name="Drula E."/>
            <person name="Henrissat B."/>
            <person name="Wiebenga A."/>
            <person name="Lubbers R.J."/>
            <person name="Gomes A.C."/>
            <person name="Makela M.R."/>
            <person name="Stajich J."/>
            <person name="Grigoriev I.V."/>
            <person name="Mortensen U.H."/>
            <person name="De Vries R.P."/>
            <person name="Baker S.E."/>
            <person name="Andersen M.R."/>
        </authorList>
    </citation>
    <scope>NUCLEOTIDE SEQUENCE [LARGE SCALE GENOMIC DNA]</scope>
    <source>
        <strain evidence="8 9">CBS 209.92</strain>
    </source>
</reference>
<evidence type="ECO:0000256" key="4">
    <source>
        <dbReference type="ARBA" id="ARBA00022777"/>
    </source>
</evidence>
<feature type="compositionally biased region" description="Polar residues" evidence="6">
    <location>
        <begin position="52"/>
        <end position="67"/>
    </location>
</feature>
<keyword evidence="4" id="KW-0418">Kinase</keyword>
<dbReference type="PROSITE" id="PS50011">
    <property type="entry name" value="PROTEIN_KINASE_DOM"/>
    <property type="match status" value="1"/>
</dbReference>
<name>A0ABR4FN78_9EURO</name>
<gene>
    <name evidence="8" type="ORF">BJX66DRAFT_316273</name>
</gene>
<evidence type="ECO:0000259" key="7">
    <source>
        <dbReference type="PROSITE" id="PS50011"/>
    </source>
</evidence>
<accession>A0ABR4FN78</accession>
<keyword evidence="1" id="KW-0723">Serine/threonine-protein kinase</keyword>
<evidence type="ECO:0000256" key="1">
    <source>
        <dbReference type="ARBA" id="ARBA00022527"/>
    </source>
</evidence>
<dbReference type="InterPro" id="IPR011009">
    <property type="entry name" value="Kinase-like_dom_sf"/>
</dbReference>
<dbReference type="EMBL" id="JBFTWV010000169">
    <property type="protein sequence ID" value="KAL2784717.1"/>
    <property type="molecule type" value="Genomic_DNA"/>
</dbReference>
<dbReference type="Proteomes" id="UP001610563">
    <property type="component" value="Unassembled WGS sequence"/>
</dbReference>
<comment type="caution">
    <text evidence="8">The sequence shown here is derived from an EMBL/GenBank/DDBJ whole genome shotgun (WGS) entry which is preliminary data.</text>
</comment>
<evidence type="ECO:0000256" key="2">
    <source>
        <dbReference type="ARBA" id="ARBA00022679"/>
    </source>
</evidence>
<proteinExistence type="predicted"/>
<dbReference type="PANTHER" id="PTHR24345">
    <property type="entry name" value="SERINE/THREONINE-PROTEIN KINASE PLK"/>
    <property type="match status" value="1"/>
</dbReference>
<dbReference type="Pfam" id="PF00069">
    <property type="entry name" value="Pkinase"/>
    <property type="match status" value="1"/>
</dbReference>